<accession>J9DYT5</accession>
<evidence type="ECO:0000313" key="2">
    <source>
        <dbReference type="Proteomes" id="UP000004810"/>
    </source>
</evidence>
<dbReference type="EMBL" id="ADBV01011376">
    <property type="protein sequence ID" value="EJW74933.1"/>
    <property type="molecule type" value="Genomic_DNA"/>
</dbReference>
<dbReference type="Proteomes" id="UP000004810">
    <property type="component" value="Unassembled WGS sequence"/>
</dbReference>
<proteinExistence type="predicted"/>
<dbReference type="Gene3D" id="1.10.490.10">
    <property type="entry name" value="Globins"/>
    <property type="match status" value="1"/>
</dbReference>
<comment type="caution">
    <text evidence="1">The sequence shown here is derived from an EMBL/GenBank/DDBJ whole genome shotgun (WGS) entry which is preliminary data.</text>
</comment>
<reference evidence="2" key="1">
    <citation type="submission" date="2012-08" db="EMBL/GenBank/DDBJ databases">
        <title>The Genome Sequence of Wuchereria bancrofti.</title>
        <authorList>
            <person name="Nutman T.B."/>
            <person name="Fink D.L."/>
            <person name="Russ C."/>
            <person name="Young S."/>
            <person name="Zeng Q."/>
            <person name="Koehrsen M."/>
            <person name="Alvarado L."/>
            <person name="Berlin A."/>
            <person name="Chapman S.B."/>
            <person name="Chen Z."/>
            <person name="Freedman E."/>
            <person name="Gellesch M."/>
            <person name="Goldberg J."/>
            <person name="Griggs A."/>
            <person name="Gujja S."/>
            <person name="Heilman E.R."/>
            <person name="Heiman D."/>
            <person name="Hepburn T."/>
            <person name="Howarth C."/>
            <person name="Jen D."/>
            <person name="Larson L."/>
            <person name="Lewis B."/>
            <person name="Mehta T."/>
            <person name="Park D."/>
            <person name="Pearson M."/>
            <person name="Roberts A."/>
            <person name="Saif S."/>
            <person name="Shea T."/>
            <person name="Shenoy N."/>
            <person name="Sisk P."/>
            <person name="Stolte C."/>
            <person name="Sykes S."/>
            <person name="Walk T."/>
            <person name="White J."/>
            <person name="Yandava C."/>
            <person name="Haas B."/>
            <person name="Henn M.R."/>
            <person name="Nusbaum C."/>
            <person name="Birren B."/>
        </authorList>
    </citation>
    <scope>NUCLEOTIDE SEQUENCE [LARGE SCALE GENOMIC DNA]</scope>
    <source>
        <strain evidence="2">NA</strain>
    </source>
</reference>
<organism evidence="1 2">
    <name type="scientific">Wuchereria bancrofti</name>
    <dbReference type="NCBI Taxonomy" id="6293"/>
    <lineage>
        <taxon>Eukaryota</taxon>
        <taxon>Metazoa</taxon>
        <taxon>Ecdysozoa</taxon>
        <taxon>Nematoda</taxon>
        <taxon>Chromadorea</taxon>
        <taxon>Rhabditida</taxon>
        <taxon>Spirurina</taxon>
        <taxon>Spiruromorpha</taxon>
        <taxon>Filarioidea</taxon>
        <taxon>Onchocercidae</taxon>
        <taxon>Wuchereria</taxon>
    </lineage>
</organism>
<dbReference type="InterPro" id="IPR012292">
    <property type="entry name" value="Globin/Proto"/>
</dbReference>
<sequence>EGYFNEETVRLFCSQVVCTVADLLGVDIDPACMEAWIDMMRFIGCRLLDGFNYIRLSSNKKLSINTADHIFYVL</sequence>
<protein>
    <submittedName>
        <fullName evidence="1">Uncharacterized protein</fullName>
    </submittedName>
</protein>
<evidence type="ECO:0000313" key="1">
    <source>
        <dbReference type="EMBL" id="EJW74933.1"/>
    </source>
</evidence>
<gene>
    <name evidence="1" type="ORF">WUBG_14159</name>
</gene>
<dbReference type="AlphaFoldDB" id="J9DYT5"/>
<dbReference type="GO" id="GO:0019825">
    <property type="term" value="F:oxygen binding"/>
    <property type="evidence" value="ECO:0007669"/>
    <property type="project" value="InterPro"/>
</dbReference>
<name>J9DYT5_WUCBA</name>
<dbReference type="GO" id="GO:0020037">
    <property type="term" value="F:heme binding"/>
    <property type="evidence" value="ECO:0007669"/>
    <property type="project" value="InterPro"/>
</dbReference>
<feature type="non-terminal residue" evidence="1">
    <location>
        <position position="1"/>
    </location>
</feature>